<dbReference type="PANTHER" id="PTHR33320:SF30">
    <property type="entry name" value="OS04G0606200 PROTEIN"/>
    <property type="match status" value="1"/>
</dbReference>
<evidence type="ECO:0000256" key="1">
    <source>
        <dbReference type="SAM" id="MobiDB-lite"/>
    </source>
</evidence>
<dbReference type="PANTHER" id="PTHR33320">
    <property type="entry name" value="METHIONYL-TRNA SYNTHETASE"/>
    <property type="match status" value="1"/>
</dbReference>
<keyword evidence="3" id="KW-1185">Reference proteome</keyword>
<dbReference type="AlphaFoldDB" id="A0A453CTJ5"/>
<reference evidence="2" key="5">
    <citation type="journal article" date="2021" name="G3 (Bethesda)">
        <title>Aegilops tauschii genome assembly Aet v5.0 features greater sequence contiguity and improved annotation.</title>
        <authorList>
            <person name="Wang L."/>
            <person name="Zhu T."/>
            <person name="Rodriguez J.C."/>
            <person name="Deal K.R."/>
            <person name="Dubcovsky J."/>
            <person name="McGuire P.E."/>
            <person name="Lux T."/>
            <person name="Spannagl M."/>
            <person name="Mayer K.F.X."/>
            <person name="Baldrich P."/>
            <person name="Meyers B.C."/>
            <person name="Huo N."/>
            <person name="Gu Y.Q."/>
            <person name="Zhou H."/>
            <person name="Devos K.M."/>
            <person name="Bennetzen J.L."/>
            <person name="Unver T."/>
            <person name="Budak H."/>
            <person name="Gulick P.J."/>
            <person name="Galiba G."/>
            <person name="Kalapos B."/>
            <person name="Nelson D.R."/>
            <person name="Li P."/>
            <person name="You F.M."/>
            <person name="Luo M.C."/>
            <person name="Dvorak J."/>
        </authorList>
    </citation>
    <scope>NUCLEOTIDE SEQUENCE [LARGE SCALE GENOMIC DNA]</scope>
    <source>
        <strain evidence="2">cv. AL8/78</strain>
    </source>
</reference>
<dbReference type="STRING" id="200361.A0A453CTJ5"/>
<feature type="region of interest" description="Disordered" evidence="1">
    <location>
        <begin position="1"/>
        <end position="30"/>
    </location>
</feature>
<reference evidence="3" key="2">
    <citation type="journal article" date="2017" name="Nat. Plants">
        <title>The Aegilops tauschii genome reveals multiple impacts of transposons.</title>
        <authorList>
            <person name="Zhao G."/>
            <person name="Zou C."/>
            <person name="Li K."/>
            <person name="Wang K."/>
            <person name="Li T."/>
            <person name="Gao L."/>
            <person name="Zhang X."/>
            <person name="Wang H."/>
            <person name="Yang Z."/>
            <person name="Liu X."/>
            <person name="Jiang W."/>
            <person name="Mao L."/>
            <person name="Kong X."/>
            <person name="Jiao Y."/>
            <person name="Jia J."/>
        </authorList>
    </citation>
    <scope>NUCLEOTIDE SEQUENCE [LARGE SCALE GENOMIC DNA]</scope>
    <source>
        <strain evidence="3">cv. AL8/78</strain>
    </source>
</reference>
<protein>
    <submittedName>
        <fullName evidence="2">Uncharacterized protein</fullName>
    </submittedName>
</protein>
<name>A0A453CTJ5_AEGTS</name>
<feature type="compositionally biased region" description="Polar residues" evidence="1">
    <location>
        <begin position="15"/>
        <end position="29"/>
    </location>
</feature>
<organism evidence="2 3">
    <name type="scientific">Aegilops tauschii subsp. strangulata</name>
    <name type="common">Goatgrass</name>
    <dbReference type="NCBI Taxonomy" id="200361"/>
    <lineage>
        <taxon>Eukaryota</taxon>
        <taxon>Viridiplantae</taxon>
        <taxon>Streptophyta</taxon>
        <taxon>Embryophyta</taxon>
        <taxon>Tracheophyta</taxon>
        <taxon>Spermatophyta</taxon>
        <taxon>Magnoliopsida</taxon>
        <taxon>Liliopsida</taxon>
        <taxon>Poales</taxon>
        <taxon>Poaceae</taxon>
        <taxon>BOP clade</taxon>
        <taxon>Pooideae</taxon>
        <taxon>Triticodae</taxon>
        <taxon>Triticeae</taxon>
        <taxon>Triticinae</taxon>
        <taxon>Aegilops</taxon>
    </lineage>
</organism>
<accession>A0A453CTJ5</accession>
<sequence>PAPSSPPLYMPSPAPATQNPQTFQAQNPTSLRSPLLPPLVSFLAAEGIVDRSMATMGVGGAVKMICGTKVERVVGTGKAPGACPSCGGPVVATDVESERRILCLPLCLKSKRKYSCTRCFRRLVTVYS</sequence>
<dbReference type="EnsemblPlants" id="AET2Gv20956300.1">
    <property type="protein sequence ID" value="AET2Gv20956300.1"/>
    <property type="gene ID" value="AET2Gv20956300"/>
</dbReference>
<dbReference type="Gramene" id="AET2Gv20956300.1">
    <property type="protein sequence ID" value="AET2Gv20956300.1"/>
    <property type="gene ID" value="AET2Gv20956300"/>
</dbReference>
<reference evidence="2" key="4">
    <citation type="submission" date="2019-03" db="UniProtKB">
        <authorList>
            <consortium name="EnsemblPlants"/>
        </authorList>
    </citation>
    <scope>IDENTIFICATION</scope>
</reference>
<feature type="compositionally biased region" description="Pro residues" evidence="1">
    <location>
        <begin position="1"/>
        <end position="14"/>
    </location>
</feature>
<evidence type="ECO:0000313" key="2">
    <source>
        <dbReference type="EnsemblPlants" id="AET2Gv20956300.1"/>
    </source>
</evidence>
<reference evidence="2" key="3">
    <citation type="journal article" date="2017" name="Nature">
        <title>Genome sequence of the progenitor of the wheat D genome Aegilops tauschii.</title>
        <authorList>
            <person name="Luo M.C."/>
            <person name="Gu Y.Q."/>
            <person name="Puiu D."/>
            <person name="Wang H."/>
            <person name="Twardziok S.O."/>
            <person name="Deal K.R."/>
            <person name="Huo N."/>
            <person name="Zhu T."/>
            <person name="Wang L."/>
            <person name="Wang Y."/>
            <person name="McGuire P.E."/>
            <person name="Liu S."/>
            <person name="Long H."/>
            <person name="Ramasamy R.K."/>
            <person name="Rodriguez J.C."/>
            <person name="Van S.L."/>
            <person name="Yuan L."/>
            <person name="Wang Z."/>
            <person name="Xia Z."/>
            <person name="Xiao L."/>
            <person name="Anderson O.D."/>
            <person name="Ouyang S."/>
            <person name="Liang Y."/>
            <person name="Zimin A.V."/>
            <person name="Pertea G."/>
            <person name="Qi P."/>
            <person name="Bennetzen J.L."/>
            <person name="Dai X."/>
            <person name="Dawson M.W."/>
            <person name="Muller H.G."/>
            <person name="Kugler K."/>
            <person name="Rivarola-Duarte L."/>
            <person name="Spannagl M."/>
            <person name="Mayer K.F.X."/>
            <person name="Lu F.H."/>
            <person name="Bevan M.W."/>
            <person name="Leroy P."/>
            <person name="Li P."/>
            <person name="You F.M."/>
            <person name="Sun Q."/>
            <person name="Liu Z."/>
            <person name="Lyons E."/>
            <person name="Wicker T."/>
            <person name="Salzberg S.L."/>
            <person name="Devos K.M."/>
            <person name="Dvorak J."/>
        </authorList>
    </citation>
    <scope>NUCLEOTIDE SEQUENCE [LARGE SCALE GENOMIC DNA]</scope>
    <source>
        <strain evidence="2">cv. AL8/78</strain>
    </source>
</reference>
<proteinExistence type="predicted"/>
<reference evidence="3" key="1">
    <citation type="journal article" date="2014" name="Science">
        <title>Ancient hybridizations among the ancestral genomes of bread wheat.</title>
        <authorList>
            <consortium name="International Wheat Genome Sequencing Consortium,"/>
            <person name="Marcussen T."/>
            <person name="Sandve S.R."/>
            <person name="Heier L."/>
            <person name="Spannagl M."/>
            <person name="Pfeifer M."/>
            <person name="Jakobsen K.S."/>
            <person name="Wulff B.B."/>
            <person name="Steuernagel B."/>
            <person name="Mayer K.F."/>
            <person name="Olsen O.A."/>
        </authorList>
    </citation>
    <scope>NUCLEOTIDE SEQUENCE [LARGE SCALE GENOMIC DNA]</scope>
    <source>
        <strain evidence="3">cv. AL8/78</strain>
    </source>
</reference>
<dbReference type="Proteomes" id="UP000015105">
    <property type="component" value="Chromosome 2D"/>
</dbReference>
<evidence type="ECO:0000313" key="3">
    <source>
        <dbReference type="Proteomes" id="UP000015105"/>
    </source>
</evidence>